<evidence type="ECO:0000313" key="3">
    <source>
        <dbReference type="Proteomes" id="UP000252797"/>
    </source>
</evidence>
<dbReference type="RefSeq" id="WP_113846064.1">
    <property type="nucleotide sequence ID" value="NZ_LEPB01000004.1"/>
</dbReference>
<accession>A0A367CFC7</accession>
<protein>
    <submittedName>
        <fullName evidence="2">Uncharacterized protein</fullName>
    </submittedName>
</protein>
<evidence type="ECO:0000256" key="1">
    <source>
        <dbReference type="SAM" id="MobiDB-lite"/>
    </source>
</evidence>
<dbReference type="Proteomes" id="UP000252797">
    <property type="component" value="Unassembled WGS sequence"/>
</dbReference>
<organism evidence="2 3">
    <name type="scientific">Enterococcus durans</name>
    <dbReference type="NCBI Taxonomy" id="53345"/>
    <lineage>
        <taxon>Bacteria</taxon>
        <taxon>Bacillati</taxon>
        <taxon>Bacillota</taxon>
        <taxon>Bacilli</taxon>
        <taxon>Lactobacillales</taxon>
        <taxon>Enterococcaceae</taxon>
        <taxon>Enterococcus</taxon>
    </lineage>
</organism>
<comment type="caution">
    <text evidence="2">The sequence shown here is derived from an EMBL/GenBank/DDBJ whole genome shotgun (WGS) entry which is preliminary data.</text>
</comment>
<evidence type="ECO:0000313" key="2">
    <source>
        <dbReference type="EMBL" id="RCA11309.1"/>
    </source>
</evidence>
<gene>
    <name evidence="2" type="ORF">EA71_02064</name>
</gene>
<dbReference type="AlphaFoldDB" id="A0A367CFC7"/>
<feature type="region of interest" description="Disordered" evidence="1">
    <location>
        <begin position="444"/>
        <end position="518"/>
    </location>
</feature>
<dbReference type="EMBL" id="LEPB01000004">
    <property type="protein sequence ID" value="RCA11309.1"/>
    <property type="molecule type" value="Genomic_DNA"/>
</dbReference>
<proteinExistence type="predicted"/>
<reference evidence="2 3" key="1">
    <citation type="submission" date="2015-06" db="EMBL/GenBank/DDBJ databases">
        <title>The Genome Sequence of Enterococcus durans 4EA1.</title>
        <authorList>
            <consortium name="The Broad Institute Genomics Platform"/>
            <consortium name="The Broad Institute Genome Sequencing Center for Infectious Disease"/>
            <person name="Earl A.M."/>
            <person name="Van Tyne D."/>
            <person name="Lebreton F."/>
            <person name="Saavedra J.T."/>
            <person name="Gilmore M.S."/>
            <person name="Manson Mcguire A."/>
            <person name="Clock S."/>
            <person name="Crupain M."/>
            <person name="Rangan U."/>
            <person name="Young S."/>
            <person name="Abouelleil A."/>
            <person name="Cao P."/>
            <person name="Chapman S.B."/>
            <person name="Griggs A."/>
            <person name="Priest M."/>
            <person name="Shea T."/>
            <person name="Wortman J."/>
            <person name="Nusbaum C."/>
            <person name="Birren B."/>
        </authorList>
    </citation>
    <scope>NUCLEOTIDE SEQUENCE [LARGE SCALE GENOMIC DNA]</scope>
    <source>
        <strain evidence="2 3">4EA1</strain>
    </source>
</reference>
<feature type="compositionally biased region" description="Basic and acidic residues" evidence="1">
    <location>
        <begin position="450"/>
        <end position="469"/>
    </location>
</feature>
<feature type="compositionally biased region" description="Basic and acidic residues" evidence="1">
    <location>
        <begin position="478"/>
        <end position="488"/>
    </location>
</feature>
<sequence>MGKLRIVTIDPNVLEELRIKSDHKKRILDKNTRFYVEIGTQEKNWYIPMRANVKELRRDFVYPIEANLKNSHLVSTGLDFNHALYVPRSKTVEARPKDIRREDWNKQIIYMEKNWEKIVEKFYYIIRAYDYLKKNWDRLGSIDLFPEGVESIRNENQKVIQADLSIKDLVNSADMKGIDDYCNKHTINFLEKENFFNYLNFLASFSMLYFKNINFILAQKPTAQCIYSLDAWKKMGREVKANPEALYYKKELLLKKEGNQQKTDYCLLEVFDVSELAGNQEVPKPSYYLKEHTVDDFHYKAIFKSLSELGMVTIKFEDINKDFIFATRTPFKRKSQIIIKKGIDQKKILSILTRLVIHEKRNTTPDAPQKDVDDLKSEIYGYIMAKRIGLATDCYSFDFLSTMKEQNWSPEKVDSFLSDIISDVKKINRSFEISMEKLIKQEKTTSPIDRVTKTQKNEQQDEQQDDLKRSNQNGGNREQNKNLLKEKIGIVVGQSEKQNETGKKVTSNAQRADRRNRN</sequence>
<name>A0A367CFC7_9ENTE</name>